<proteinExistence type="predicted"/>
<sequence>MTRASASRECVRCGIWATTVMLPTGPICYLCRRDIAYHPAVCPECFELRPVAYPSVSSDNVLVCAGCAGAESIFACTGCGREDHPYARDRCARCVLAERLTSLLTDPTTGAVHERLQPLFDELVAARRPQSVITWLQKPPATGVRLLDLLARGELPISHDTFRGLPADRSHNYLRDLLASTGVLPPYHPPIEQIERWLDTTLEPLHGEDKGLVGRYARWHLLRRLRGAADRGELTKSAIYSARGNINGAVRLGQWVARHDTTIASLSQSQLESYLADYPGARNSQQSFVAWLGRARVNTAITIPWRGTTMPEVTVSDADRWDQIKTLLHDDTIALHARIGGLFTLLFAQPLETVVAMRTDQITLTDDDTVLVTFDTVAIEMPPGLDDLLRRHLDRPGSPSIASTDHGWLFPGRHPGRHLVRETFRGHLARLGIQPGRARHAAMFALAGQVPAPVLAELIGIADKTATKWAALATRDWSEYVTQRDTYKNG</sequence>
<organism evidence="1 3">
    <name type="scientific">Tessaracoccus defluvii</name>
    <dbReference type="NCBI Taxonomy" id="1285901"/>
    <lineage>
        <taxon>Bacteria</taxon>
        <taxon>Bacillati</taxon>
        <taxon>Actinomycetota</taxon>
        <taxon>Actinomycetes</taxon>
        <taxon>Propionibacteriales</taxon>
        <taxon>Propionibacteriaceae</taxon>
        <taxon>Tessaracoccus</taxon>
    </lineage>
</organism>
<dbReference type="KEGG" id="tdf:H9L22_03815"/>
<accession>A0A7H0H4F6</accession>
<dbReference type="EMBL" id="CP060789">
    <property type="protein sequence ID" value="QNP56555.1"/>
    <property type="molecule type" value="Genomic_DNA"/>
</dbReference>
<keyword evidence="3" id="KW-1185">Reference proteome</keyword>
<dbReference type="KEGG" id="tdf:H9L22_14625"/>
<gene>
    <name evidence="2" type="ORF">H9L22_03815</name>
    <name evidence="1" type="ORF">H9L22_14625</name>
</gene>
<evidence type="ECO:0000313" key="1">
    <source>
        <dbReference type="EMBL" id="QNP55422.1"/>
    </source>
</evidence>
<evidence type="ECO:0000313" key="2">
    <source>
        <dbReference type="EMBL" id="QNP56555.1"/>
    </source>
</evidence>
<evidence type="ECO:0000313" key="3">
    <source>
        <dbReference type="Proteomes" id="UP000516117"/>
    </source>
</evidence>
<dbReference type="SUPFAM" id="SSF56349">
    <property type="entry name" value="DNA breaking-rejoining enzymes"/>
    <property type="match status" value="1"/>
</dbReference>
<dbReference type="AlphaFoldDB" id="A0A7H0H4F6"/>
<dbReference type="InterPro" id="IPR011010">
    <property type="entry name" value="DNA_brk_join_enz"/>
</dbReference>
<dbReference type="GO" id="GO:0003677">
    <property type="term" value="F:DNA binding"/>
    <property type="evidence" value="ECO:0007669"/>
    <property type="project" value="InterPro"/>
</dbReference>
<reference evidence="1 3" key="1">
    <citation type="submission" date="2020-08" db="EMBL/GenBank/DDBJ databases">
        <title>Genome sequence of Tessaracoccus defluvii JCM 17540T.</title>
        <authorList>
            <person name="Hyun D.-W."/>
            <person name="Bae J.-W."/>
        </authorList>
    </citation>
    <scope>NUCLEOTIDE SEQUENCE [LARGE SCALE GENOMIC DNA]</scope>
    <source>
        <strain evidence="1 3">JCM 17540</strain>
    </source>
</reference>
<protein>
    <submittedName>
        <fullName evidence="1">Uncharacterized protein</fullName>
    </submittedName>
</protein>
<dbReference type="RefSeq" id="WP_187720552.1">
    <property type="nucleotide sequence ID" value="NZ_BAABBL010000043.1"/>
</dbReference>
<dbReference type="EMBL" id="CP060789">
    <property type="protein sequence ID" value="QNP55422.1"/>
    <property type="molecule type" value="Genomic_DNA"/>
</dbReference>
<name>A0A7H0H4F6_9ACTN</name>
<dbReference type="Proteomes" id="UP000516117">
    <property type="component" value="Chromosome"/>
</dbReference>